<dbReference type="InterPro" id="IPR009056">
    <property type="entry name" value="Cyt_c-like_dom"/>
</dbReference>
<dbReference type="PANTHER" id="PTHR35008">
    <property type="entry name" value="BLL4482 PROTEIN-RELATED"/>
    <property type="match status" value="1"/>
</dbReference>
<protein>
    <submittedName>
        <fullName evidence="7">C-type cytochrome</fullName>
    </submittedName>
</protein>
<evidence type="ECO:0000256" key="4">
    <source>
        <dbReference type="PROSITE-ProRule" id="PRU00433"/>
    </source>
</evidence>
<dbReference type="PROSITE" id="PS51007">
    <property type="entry name" value="CYTC"/>
    <property type="match status" value="2"/>
</dbReference>
<dbReference type="Proteomes" id="UP001500227">
    <property type="component" value="Unassembled WGS sequence"/>
</dbReference>
<dbReference type="EMBL" id="BAABKD010000002">
    <property type="protein sequence ID" value="GAA5085650.1"/>
    <property type="molecule type" value="Genomic_DNA"/>
</dbReference>
<dbReference type="SUPFAM" id="SSF46626">
    <property type="entry name" value="Cytochrome c"/>
    <property type="match status" value="2"/>
</dbReference>
<reference evidence="8" key="1">
    <citation type="journal article" date="2019" name="Int. J. Syst. Evol. Microbiol.">
        <title>The Global Catalogue of Microorganisms (GCM) 10K type strain sequencing project: providing services to taxonomists for standard genome sequencing and annotation.</title>
        <authorList>
            <consortium name="The Broad Institute Genomics Platform"/>
            <consortium name="The Broad Institute Genome Sequencing Center for Infectious Disease"/>
            <person name="Wu L."/>
            <person name="Ma J."/>
        </authorList>
    </citation>
    <scope>NUCLEOTIDE SEQUENCE [LARGE SCALE GENOMIC DNA]</scope>
    <source>
        <strain evidence="8">JCM 18423</strain>
    </source>
</reference>
<accession>A0ABP9LUL2</accession>
<sequence>MKMMFKKLLPVAITGAFMLGATAANAQITKYGKDLTDEERAQISAMVPGAPEPKDDEFVHIPPTMEDLEASDLHPKMKEAIRRGHDLFVNTQQLRGKNVFNNMNCASCHIGEGRLPYAGPVWPAAVDLPAYRGKNGHVNSLEERIVGCFTYSMNGLPPEYGSDDMLALSLYHQWLATGVPMFPKDKLYGRGFPRLADPEQAPDAVRGKAAYQANCAICHGEDGAGKKEGDKVIFPALWGDDSYNWGAGIARVYTLASFTRHNMPLGQPNSLSIQDAWDIAQYVNTKERPQDPRYTGDIKETREMYLDTFHKHSMYGTEFEGKILGDHDNVGHKDFLKPEILRSRDFTGGKKAE</sequence>
<evidence type="ECO:0000256" key="5">
    <source>
        <dbReference type="SAM" id="SignalP"/>
    </source>
</evidence>
<evidence type="ECO:0000256" key="3">
    <source>
        <dbReference type="ARBA" id="ARBA00023004"/>
    </source>
</evidence>
<feature type="chain" id="PRO_5046139965" evidence="5">
    <location>
        <begin position="27"/>
        <end position="353"/>
    </location>
</feature>
<organism evidence="7 8">
    <name type="scientific">Paenalcaligenes hermetiae</name>
    <dbReference type="NCBI Taxonomy" id="1157987"/>
    <lineage>
        <taxon>Bacteria</taxon>
        <taxon>Pseudomonadati</taxon>
        <taxon>Pseudomonadota</taxon>
        <taxon>Betaproteobacteria</taxon>
        <taxon>Burkholderiales</taxon>
        <taxon>Alcaligenaceae</taxon>
        <taxon>Paenalcaligenes</taxon>
    </lineage>
</organism>
<feature type="domain" description="Cytochrome c" evidence="6">
    <location>
        <begin position="202"/>
        <end position="287"/>
    </location>
</feature>
<dbReference type="InterPro" id="IPR036909">
    <property type="entry name" value="Cyt_c-like_dom_sf"/>
</dbReference>
<evidence type="ECO:0000259" key="6">
    <source>
        <dbReference type="PROSITE" id="PS51007"/>
    </source>
</evidence>
<evidence type="ECO:0000313" key="7">
    <source>
        <dbReference type="EMBL" id="GAA5085650.1"/>
    </source>
</evidence>
<keyword evidence="2 4" id="KW-0479">Metal-binding</keyword>
<dbReference type="PANTHER" id="PTHR35008:SF9">
    <property type="entry name" value="CYTOCHROME C DOMAIN-CONTAINING PROTEIN"/>
    <property type="match status" value="1"/>
</dbReference>
<dbReference type="Pfam" id="PF13442">
    <property type="entry name" value="Cytochrome_CBB3"/>
    <property type="match status" value="1"/>
</dbReference>
<evidence type="ECO:0000256" key="2">
    <source>
        <dbReference type="ARBA" id="ARBA00022723"/>
    </source>
</evidence>
<keyword evidence="5" id="KW-0732">Signal</keyword>
<dbReference type="Pfam" id="PF21342">
    <property type="entry name" value="SoxA-TsdA_cyt-c"/>
    <property type="match status" value="1"/>
</dbReference>
<proteinExistence type="predicted"/>
<dbReference type="InterPro" id="IPR051459">
    <property type="entry name" value="Cytochrome_c-type_DH"/>
</dbReference>
<keyword evidence="3 4" id="KW-0408">Iron</keyword>
<feature type="signal peptide" evidence="5">
    <location>
        <begin position="1"/>
        <end position="26"/>
    </location>
</feature>
<evidence type="ECO:0000256" key="1">
    <source>
        <dbReference type="ARBA" id="ARBA00022617"/>
    </source>
</evidence>
<gene>
    <name evidence="7" type="ORF">GCM10023337_04570</name>
</gene>
<evidence type="ECO:0000313" key="8">
    <source>
        <dbReference type="Proteomes" id="UP001500227"/>
    </source>
</evidence>
<comment type="caution">
    <text evidence="7">The sequence shown here is derived from an EMBL/GenBank/DDBJ whole genome shotgun (WGS) entry which is preliminary data.</text>
</comment>
<keyword evidence="1 4" id="KW-0349">Heme</keyword>
<dbReference type="RefSeq" id="WP_300647571.1">
    <property type="nucleotide sequence ID" value="NZ_BAABKD010000002.1"/>
</dbReference>
<feature type="domain" description="Cytochrome c" evidence="6">
    <location>
        <begin position="91"/>
        <end position="176"/>
    </location>
</feature>
<name>A0ABP9LUL2_9BURK</name>
<dbReference type="Gene3D" id="1.10.760.10">
    <property type="entry name" value="Cytochrome c-like domain"/>
    <property type="match status" value="2"/>
</dbReference>
<keyword evidence="8" id="KW-1185">Reference proteome</keyword>